<keyword evidence="2" id="KW-0472">Membrane</keyword>
<comment type="caution">
    <text evidence="3">The sequence shown here is derived from an EMBL/GenBank/DDBJ whole genome shotgun (WGS) entry which is preliminary data.</text>
</comment>
<sequence length="330" mass="37446">MPEVDSFSTRMPCIAHVQPSTVHDEAWQHTYITEVQLKPSTAGHVTISPDKFSQRIKSAMPVLFTLIHNVITVRIDMLAKICASILGSSQSPTAWGYLGLMAHLFDEKRLEHEEADLQFVLCLTTLKRPEVQNFVLKFMTTTLQQYLGVSALPVTSLNKLSEATSYLHQRGEISAFITVCIFITSDVKERLTANYIARCLVLSMYGINRHANHVILRKREEKGCKKGRKKGVQSGGFTVALFLALFALTLLLYLVNFIAKRFISSLLDPFYTTELKRGKKPGEKRKEWEKGRKKGAKKGGKRATVNDPNMFFRKIMRVRHRTSVSIRARD</sequence>
<keyword evidence="2" id="KW-0812">Transmembrane</keyword>
<feature type="compositionally biased region" description="Basic residues" evidence="1">
    <location>
        <begin position="291"/>
        <end position="301"/>
    </location>
</feature>
<gene>
    <name evidence="3" type="ORF">B0H16DRAFT_1699590</name>
</gene>
<accession>A0AAD7MKR3</accession>
<organism evidence="3 4">
    <name type="scientific">Mycena metata</name>
    <dbReference type="NCBI Taxonomy" id="1033252"/>
    <lineage>
        <taxon>Eukaryota</taxon>
        <taxon>Fungi</taxon>
        <taxon>Dikarya</taxon>
        <taxon>Basidiomycota</taxon>
        <taxon>Agaricomycotina</taxon>
        <taxon>Agaricomycetes</taxon>
        <taxon>Agaricomycetidae</taxon>
        <taxon>Agaricales</taxon>
        <taxon>Marasmiineae</taxon>
        <taxon>Mycenaceae</taxon>
        <taxon>Mycena</taxon>
    </lineage>
</organism>
<keyword evidence="4" id="KW-1185">Reference proteome</keyword>
<reference evidence="3" key="1">
    <citation type="submission" date="2023-03" db="EMBL/GenBank/DDBJ databases">
        <title>Massive genome expansion in bonnet fungi (Mycena s.s.) driven by repeated elements and novel gene families across ecological guilds.</title>
        <authorList>
            <consortium name="Lawrence Berkeley National Laboratory"/>
            <person name="Harder C.B."/>
            <person name="Miyauchi S."/>
            <person name="Viragh M."/>
            <person name="Kuo A."/>
            <person name="Thoen E."/>
            <person name="Andreopoulos B."/>
            <person name="Lu D."/>
            <person name="Skrede I."/>
            <person name="Drula E."/>
            <person name="Henrissat B."/>
            <person name="Morin E."/>
            <person name="Kohler A."/>
            <person name="Barry K."/>
            <person name="LaButti K."/>
            <person name="Morin E."/>
            <person name="Salamov A."/>
            <person name="Lipzen A."/>
            <person name="Mereny Z."/>
            <person name="Hegedus B."/>
            <person name="Baldrian P."/>
            <person name="Stursova M."/>
            <person name="Weitz H."/>
            <person name="Taylor A."/>
            <person name="Grigoriev I.V."/>
            <person name="Nagy L.G."/>
            <person name="Martin F."/>
            <person name="Kauserud H."/>
        </authorList>
    </citation>
    <scope>NUCLEOTIDE SEQUENCE</scope>
    <source>
        <strain evidence="3">CBHHK182m</strain>
    </source>
</reference>
<keyword evidence="2" id="KW-1133">Transmembrane helix</keyword>
<dbReference type="AlphaFoldDB" id="A0AAD7MKR3"/>
<evidence type="ECO:0000313" key="3">
    <source>
        <dbReference type="EMBL" id="KAJ7721638.1"/>
    </source>
</evidence>
<dbReference type="EMBL" id="JARKIB010000228">
    <property type="protein sequence ID" value="KAJ7721638.1"/>
    <property type="molecule type" value="Genomic_DNA"/>
</dbReference>
<feature type="transmembrane region" description="Helical" evidence="2">
    <location>
        <begin position="235"/>
        <end position="255"/>
    </location>
</feature>
<evidence type="ECO:0000256" key="2">
    <source>
        <dbReference type="SAM" id="Phobius"/>
    </source>
</evidence>
<protein>
    <submittedName>
        <fullName evidence="3">Uncharacterized protein</fullName>
    </submittedName>
</protein>
<proteinExistence type="predicted"/>
<feature type="region of interest" description="Disordered" evidence="1">
    <location>
        <begin position="281"/>
        <end position="305"/>
    </location>
</feature>
<feature type="compositionally biased region" description="Basic and acidic residues" evidence="1">
    <location>
        <begin position="281"/>
        <end position="290"/>
    </location>
</feature>
<evidence type="ECO:0000256" key="1">
    <source>
        <dbReference type="SAM" id="MobiDB-lite"/>
    </source>
</evidence>
<evidence type="ECO:0000313" key="4">
    <source>
        <dbReference type="Proteomes" id="UP001215598"/>
    </source>
</evidence>
<name>A0AAD7MKR3_9AGAR</name>
<dbReference type="Proteomes" id="UP001215598">
    <property type="component" value="Unassembled WGS sequence"/>
</dbReference>